<dbReference type="EMBL" id="CAKKMG010000014">
    <property type="protein sequence ID" value="CAH0186474.1"/>
    <property type="molecule type" value="Genomic_DNA"/>
</dbReference>
<organism evidence="1 2">
    <name type="scientific">Peribacillus simplex</name>
    <dbReference type="NCBI Taxonomy" id="1478"/>
    <lineage>
        <taxon>Bacteria</taxon>
        <taxon>Bacillati</taxon>
        <taxon>Bacillota</taxon>
        <taxon>Bacilli</taxon>
        <taxon>Bacillales</taxon>
        <taxon>Bacillaceae</taxon>
        <taxon>Peribacillus</taxon>
    </lineage>
</organism>
<proteinExistence type="predicted"/>
<name>A0A9W4KYN5_9BACI</name>
<reference evidence="1" key="1">
    <citation type="submission" date="2021-11" db="EMBL/GenBank/DDBJ databases">
        <authorList>
            <person name="Bulgarelli D."/>
        </authorList>
    </citation>
    <scope>NUCLEOTIDE SEQUENCE</scope>
    <source>
        <strain evidence="1">Bi133</strain>
    </source>
</reference>
<accession>A0A9W4KYN5</accession>
<sequence>MEISANIQFICEFEGLYTYWVKYGDSGKLVQIREEDLDDEDP</sequence>
<dbReference type="AlphaFoldDB" id="A0A9W4KYN5"/>
<gene>
    <name evidence="1" type="ORF">SRABI133_01557</name>
</gene>
<comment type="caution">
    <text evidence="1">The sequence shown here is derived from an EMBL/GenBank/DDBJ whole genome shotgun (WGS) entry which is preliminary data.</text>
</comment>
<dbReference type="RefSeq" id="WP_290369665.1">
    <property type="nucleotide sequence ID" value="NZ_CAKKMG010000014.1"/>
</dbReference>
<evidence type="ECO:0000313" key="1">
    <source>
        <dbReference type="EMBL" id="CAH0186474.1"/>
    </source>
</evidence>
<protein>
    <submittedName>
        <fullName evidence="1">Uncharacterized protein</fullName>
    </submittedName>
</protein>
<evidence type="ECO:0000313" key="2">
    <source>
        <dbReference type="Proteomes" id="UP000789326"/>
    </source>
</evidence>
<dbReference type="Proteomes" id="UP000789326">
    <property type="component" value="Unassembled WGS sequence"/>
</dbReference>